<dbReference type="Pfam" id="PF00107">
    <property type="entry name" value="ADH_zinc_N"/>
    <property type="match status" value="1"/>
</dbReference>
<dbReference type="SUPFAM" id="SSF50129">
    <property type="entry name" value="GroES-like"/>
    <property type="match status" value="1"/>
</dbReference>
<dbReference type="SUPFAM" id="SSF51735">
    <property type="entry name" value="NAD(P)-binding Rossmann-fold domains"/>
    <property type="match status" value="1"/>
</dbReference>
<accession>A0ABN6NF89</accession>
<dbReference type="InterPro" id="IPR036291">
    <property type="entry name" value="NAD(P)-bd_dom_sf"/>
</dbReference>
<dbReference type="PROSITE" id="PS01162">
    <property type="entry name" value="QOR_ZETA_CRYSTAL"/>
    <property type="match status" value="1"/>
</dbReference>
<evidence type="ECO:0000259" key="3">
    <source>
        <dbReference type="SMART" id="SM00829"/>
    </source>
</evidence>
<proteinExistence type="predicted"/>
<dbReference type="InterPro" id="IPR013154">
    <property type="entry name" value="ADH-like_N"/>
</dbReference>
<dbReference type="RefSeq" id="WP_248343449.1">
    <property type="nucleotide sequence ID" value="NZ_AP025592.1"/>
</dbReference>
<dbReference type="PANTHER" id="PTHR48106:SF13">
    <property type="entry name" value="QUINONE OXIDOREDUCTASE-RELATED"/>
    <property type="match status" value="1"/>
</dbReference>
<dbReference type="InterPro" id="IPR013149">
    <property type="entry name" value="ADH-like_C"/>
</dbReference>
<reference evidence="5" key="1">
    <citation type="journal article" date="2022" name="Int. J. Syst. Evol. Microbiol.">
        <title>Anaeromyxobacter oryzae sp. nov., Anaeromyxobacter diazotrophicus sp. nov. and Anaeromyxobacter paludicola sp. nov., isolated from paddy soils.</title>
        <authorList>
            <person name="Itoh H."/>
            <person name="Xu Z."/>
            <person name="Mise K."/>
            <person name="Masuda Y."/>
            <person name="Ushijima N."/>
            <person name="Hayakawa C."/>
            <person name="Shiratori Y."/>
            <person name="Senoo K."/>
        </authorList>
    </citation>
    <scope>NUCLEOTIDE SEQUENCE [LARGE SCALE GENOMIC DNA]</scope>
    <source>
        <strain evidence="5">Red630</strain>
    </source>
</reference>
<dbReference type="CDD" id="cd05286">
    <property type="entry name" value="QOR2"/>
    <property type="match status" value="1"/>
</dbReference>
<dbReference type="Gene3D" id="3.90.180.10">
    <property type="entry name" value="Medium-chain alcohol dehydrogenases, catalytic domain"/>
    <property type="match status" value="1"/>
</dbReference>
<gene>
    <name evidence="4" type="primary">qor-1</name>
    <name evidence="4" type="ORF">AMPC_39720</name>
</gene>
<name>A0ABN6NF89_9BACT</name>
<evidence type="ECO:0000313" key="4">
    <source>
        <dbReference type="EMBL" id="BDG10859.1"/>
    </source>
</evidence>
<evidence type="ECO:0000256" key="2">
    <source>
        <dbReference type="ARBA" id="ARBA00023002"/>
    </source>
</evidence>
<dbReference type="EMBL" id="AP025592">
    <property type="protein sequence ID" value="BDG10859.1"/>
    <property type="molecule type" value="Genomic_DNA"/>
</dbReference>
<feature type="domain" description="Enoyl reductase (ER)" evidence="3">
    <location>
        <begin position="11"/>
        <end position="322"/>
    </location>
</feature>
<protein>
    <submittedName>
        <fullName evidence="4">Quinone oxidoreductase</fullName>
    </submittedName>
</protein>
<dbReference type="SMART" id="SM00829">
    <property type="entry name" value="PKS_ER"/>
    <property type="match status" value="1"/>
</dbReference>
<dbReference type="InterPro" id="IPR011032">
    <property type="entry name" value="GroES-like_sf"/>
</dbReference>
<dbReference type="Proteomes" id="UP001162734">
    <property type="component" value="Chromosome"/>
</dbReference>
<dbReference type="Gene3D" id="3.40.50.720">
    <property type="entry name" value="NAD(P)-binding Rossmann-like Domain"/>
    <property type="match status" value="1"/>
</dbReference>
<organism evidence="4 5">
    <name type="scientific">Anaeromyxobacter paludicola</name>
    <dbReference type="NCBI Taxonomy" id="2918171"/>
    <lineage>
        <taxon>Bacteria</taxon>
        <taxon>Pseudomonadati</taxon>
        <taxon>Myxococcota</taxon>
        <taxon>Myxococcia</taxon>
        <taxon>Myxococcales</taxon>
        <taxon>Cystobacterineae</taxon>
        <taxon>Anaeromyxobacteraceae</taxon>
        <taxon>Anaeromyxobacter</taxon>
    </lineage>
</organism>
<sequence>MSRAIRFHQTGGPEVLTLEEVEVGEPGPGQARVRHQAIGVNFVDTYHRTGLYTLPLPAGLGVEGAGVVEAVGPGVAHVRAGDRVAYQGGPPGSYSERRVLPADRLVKLPDAVSFEDAAALMLKGLTVEMLVRRVHAVKPGETVLWHAAAGGVGLIACQWLKAIGARVIGTVGSDEKAALARAHGCDEVVVYTREDFPARVKALTGGAGVPVVYDSVGKATFDGSLDCLAPRGMMVSFGNASGPVPPVSPLTLGVKGSLFLTRPSVMAYTADRGELEQAAAALFALVAAKKIAAEIGRRYPLAEAAQAHRDLEGRRTTGSVLLLP</sequence>
<keyword evidence="2" id="KW-0560">Oxidoreductase</keyword>
<dbReference type="InterPro" id="IPR002364">
    <property type="entry name" value="Quin_OxRdtase/zeta-crystal_CS"/>
</dbReference>
<keyword evidence="5" id="KW-1185">Reference proteome</keyword>
<evidence type="ECO:0000256" key="1">
    <source>
        <dbReference type="ARBA" id="ARBA00022857"/>
    </source>
</evidence>
<dbReference type="PANTHER" id="PTHR48106">
    <property type="entry name" value="QUINONE OXIDOREDUCTASE PIG3-RELATED"/>
    <property type="match status" value="1"/>
</dbReference>
<dbReference type="InterPro" id="IPR020843">
    <property type="entry name" value="ER"/>
</dbReference>
<keyword evidence="1" id="KW-0521">NADP</keyword>
<dbReference type="Pfam" id="PF08240">
    <property type="entry name" value="ADH_N"/>
    <property type="match status" value="1"/>
</dbReference>
<dbReference type="NCBIfam" id="NF008024">
    <property type="entry name" value="PRK10754.1"/>
    <property type="match status" value="1"/>
</dbReference>
<evidence type="ECO:0000313" key="5">
    <source>
        <dbReference type="Proteomes" id="UP001162734"/>
    </source>
</evidence>
<dbReference type="InterPro" id="IPR047618">
    <property type="entry name" value="QOR-like"/>
</dbReference>